<keyword evidence="3 5" id="KW-1133">Transmembrane helix</keyword>
<organism evidence="6 7">
    <name type="scientific">Mycolicibacterium aichiense</name>
    <dbReference type="NCBI Taxonomy" id="1799"/>
    <lineage>
        <taxon>Bacteria</taxon>
        <taxon>Bacillati</taxon>
        <taxon>Actinomycetota</taxon>
        <taxon>Actinomycetes</taxon>
        <taxon>Mycobacteriales</taxon>
        <taxon>Mycobacteriaceae</taxon>
        <taxon>Mycolicibacterium</taxon>
    </lineage>
</organism>
<sequence length="238" mass="26891">MHDGLEPPSPVLPTRRGWPGRVVHFIGTAPVTFGWLAVLFLTTIAQHLLPRWHLLELLRKDSTNLHHLASDPIRVLITSLLWLDGAAWWPYLVGFCLFLAPAERWLGRLRFVIAGLIAHIVATYASEGYLYWQIQEALISPRYLNARDIGVSYFAVGIVGLLTYHIARPWRWLYLFIVLAYCVGAVAITPTFTPVGHLVALFVGFACYPLARGRPGSPVDPMRLLELWRFRHPPTPVA</sequence>
<evidence type="ECO:0000256" key="3">
    <source>
        <dbReference type="ARBA" id="ARBA00022989"/>
    </source>
</evidence>
<dbReference type="RefSeq" id="WP_232077114.1">
    <property type="nucleotide sequence ID" value="NZ_AP022561.1"/>
</dbReference>
<name>A0AAD1HMI8_9MYCO</name>
<evidence type="ECO:0000313" key="7">
    <source>
        <dbReference type="Proteomes" id="UP000467327"/>
    </source>
</evidence>
<keyword evidence="4 5" id="KW-0472">Membrane</keyword>
<feature type="transmembrane region" description="Helical" evidence="5">
    <location>
        <begin position="111"/>
        <end position="131"/>
    </location>
</feature>
<evidence type="ECO:0008006" key="8">
    <source>
        <dbReference type="Google" id="ProtNLM"/>
    </source>
</evidence>
<feature type="transmembrane region" description="Helical" evidence="5">
    <location>
        <begin position="22"/>
        <end position="49"/>
    </location>
</feature>
<evidence type="ECO:0000256" key="5">
    <source>
        <dbReference type="SAM" id="Phobius"/>
    </source>
</evidence>
<accession>A0AAD1HMI8</accession>
<dbReference type="InterPro" id="IPR046862">
    <property type="entry name" value="Rhomboid_2"/>
</dbReference>
<dbReference type="KEGG" id="maic:MAIC_29130"/>
<keyword evidence="7" id="KW-1185">Reference proteome</keyword>
<protein>
    <recommendedName>
        <fullName evidence="8">Transmembrane protein</fullName>
    </recommendedName>
</protein>
<dbReference type="SUPFAM" id="SSF144091">
    <property type="entry name" value="Rhomboid-like"/>
    <property type="match status" value="1"/>
</dbReference>
<proteinExistence type="predicted"/>
<dbReference type="GO" id="GO:0016020">
    <property type="term" value="C:membrane"/>
    <property type="evidence" value="ECO:0007669"/>
    <property type="project" value="UniProtKB-SubCell"/>
</dbReference>
<dbReference type="AlphaFoldDB" id="A0AAD1HMI8"/>
<feature type="transmembrane region" description="Helical" evidence="5">
    <location>
        <begin position="172"/>
        <end position="189"/>
    </location>
</feature>
<dbReference type="EMBL" id="AP022561">
    <property type="protein sequence ID" value="BBX08110.1"/>
    <property type="molecule type" value="Genomic_DNA"/>
</dbReference>
<evidence type="ECO:0000256" key="4">
    <source>
        <dbReference type="ARBA" id="ARBA00023136"/>
    </source>
</evidence>
<evidence type="ECO:0000256" key="1">
    <source>
        <dbReference type="ARBA" id="ARBA00004141"/>
    </source>
</evidence>
<evidence type="ECO:0000256" key="2">
    <source>
        <dbReference type="ARBA" id="ARBA00022692"/>
    </source>
</evidence>
<comment type="subcellular location">
    <subcellularLocation>
        <location evidence="1">Membrane</location>
        <topology evidence="1">Multi-pass membrane protein</topology>
    </subcellularLocation>
</comment>
<dbReference type="Proteomes" id="UP000467327">
    <property type="component" value="Chromosome"/>
</dbReference>
<feature type="transmembrane region" description="Helical" evidence="5">
    <location>
        <begin position="151"/>
        <end position="167"/>
    </location>
</feature>
<reference evidence="6 7" key="1">
    <citation type="journal article" date="2019" name="Emerg. Microbes Infect.">
        <title>Comprehensive subspecies identification of 175 nontuberculous mycobacteria species based on 7547 genomic profiles.</title>
        <authorList>
            <person name="Matsumoto Y."/>
            <person name="Kinjo T."/>
            <person name="Motooka D."/>
            <person name="Nabeya D."/>
            <person name="Jung N."/>
            <person name="Uechi K."/>
            <person name="Horii T."/>
            <person name="Iida T."/>
            <person name="Fujita J."/>
            <person name="Nakamura S."/>
        </authorList>
    </citation>
    <scope>NUCLEOTIDE SEQUENCE [LARGE SCALE GENOMIC DNA]</scope>
    <source>
        <strain evidence="6 7">JCM 6376</strain>
    </source>
</reference>
<feature type="transmembrane region" description="Helical" evidence="5">
    <location>
        <begin position="75"/>
        <end position="99"/>
    </location>
</feature>
<evidence type="ECO:0000313" key="6">
    <source>
        <dbReference type="EMBL" id="BBX08110.1"/>
    </source>
</evidence>
<gene>
    <name evidence="6" type="ORF">MAIC_29130</name>
</gene>
<dbReference type="InterPro" id="IPR035952">
    <property type="entry name" value="Rhomboid-like_sf"/>
</dbReference>
<dbReference type="Pfam" id="PF20401">
    <property type="entry name" value="Rhomboid_2"/>
    <property type="match status" value="1"/>
</dbReference>
<keyword evidence="2 5" id="KW-0812">Transmembrane</keyword>